<dbReference type="AlphaFoldDB" id="A0A2M8VPQ5"/>
<comment type="caution">
    <text evidence="1">The sequence shown here is derived from an EMBL/GenBank/DDBJ whole genome shotgun (WGS) entry which is preliminary data.</text>
</comment>
<dbReference type="Proteomes" id="UP000229366">
    <property type="component" value="Unassembled WGS sequence"/>
</dbReference>
<protein>
    <submittedName>
        <fullName evidence="1">Uncharacterized protein</fullName>
    </submittedName>
</protein>
<organism evidence="1 2">
    <name type="scientific">Polynucleobacter brandtiae</name>
    <dbReference type="NCBI Taxonomy" id="1938816"/>
    <lineage>
        <taxon>Bacteria</taxon>
        <taxon>Pseudomonadati</taxon>
        <taxon>Pseudomonadota</taxon>
        <taxon>Betaproteobacteria</taxon>
        <taxon>Burkholderiales</taxon>
        <taxon>Burkholderiaceae</taxon>
        <taxon>Polynucleobacter</taxon>
    </lineage>
</organism>
<keyword evidence="2" id="KW-1185">Reference proteome</keyword>
<reference evidence="1 2" key="1">
    <citation type="submission" date="2017-11" db="EMBL/GenBank/DDBJ databases">
        <title>Genomic Encyclopedia of Type Strains, Phase III (KMG-III): the genomes of soil and plant-associated and newly described type strains.</title>
        <authorList>
            <person name="Whitman W."/>
        </authorList>
    </citation>
    <scope>NUCLEOTIDE SEQUENCE [LARGE SCALE GENOMIC DNA]</scope>
    <source>
        <strain evidence="1 2">UB-Domo-W1</strain>
    </source>
</reference>
<name>A0A2M8VPQ5_9BURK</name>
<dbReference type="RefSeq" id="WP_100379597.1">
    <property type="nucleotide sequence ID" value="NZ_CBCSBW010000003.1"/>
</dbReference>
<sequence>MSLFLLLFSPLLFGLYWLIRYQIHQARIRSLVDQYGFSKDKLRPLKSAQLQKLISELDDLRSANQPFELEALAKKYR</sequence>
<dbReference type="EMBL" id="PGTX01000003">
    <property type="protein sequence ID" value="PJI79158.1"/>
    <property type="molecule type" value="Genomic_DNA"/>
</dbReference>
<evidence type="ECO:0000313" key="1">
    <source>
        <dbReference type="EMBL" id="PJI79158.1"/>
    </source>
</evidence>
<gene>
    <name evidence="1" type="ORF">B0G85_1260</name>
</gene>
<proteinExistence type="predicted"/>
<accession>A0A2M8VPQ5</accession>
<evidence type="ECO:0000313" key="2">
    <source>
        <dbReference type="Proteomes" id="UP000229366"/>
    </source>
</evidence>